<name>A0A9X2CM86_9FLAO</name>
<dbReference type="InterPro" id="IPR036628">
    <property type="entry name" value="Clp_N_dom_sf"/>
</dbReference>
<evidence type="ECO:0000259" key="11">
    <source>
        <dbReference type="PROSITE" id="PS50151"/>
    </source>
</evidence>
<gene>
    <name evidence="13" type="ORF">L1967_13225</name>
</gene>
<dbReference type="FunFam" id="1.10.8.60:FF:000017">
    <property type="entry name" value="ATP-dependent chaperone ClpB"/>
    <property type="match status" value="1"/>
</dbReference>
<dbReference type="SMART" id="SM01086">
    <property type="entry name" value="ClpB_D2-small"/>
    <property type="match status" value="1"/>
</dbReference>
<dbReference type="Pfam" id="PF00004">
    <property type="entry name" value="AAA"/>
    <property type="match status" value="1"/>
</dbReference>
<dbReference type="FunFam" id="3.40.50.300:FF:000025">
    <property type="entry name" value="ATP-dependent Clp protease subunit"/>
    <property type="match status" value="1"/>
</dbReference>
<sequence length="862" mass="96440">MDDNFSPRVKDVIAYSKEEALRLGHDFIGTEHLMLGLLRDGDGKAIDILNALDIDLSHLRRKVEILSPANPNMTAVSNEKKNLHLTRQAERALKTTFLEAKLFQSPNINTAHLLLCILRNENDPTTKLLNKLKIDYDGVKDQFKFMIANDDTDYTQGPSADSFSDEDGTDDATKDNPFSGTGATGSGGAAGKSNKKSKTPVLDNFGRDLTAMAEADKLDPVVGREKEIERVSQILSRRKKNNPLLIGEPGVGKSAIAEGLALRIVKRKVSRILFDKRVVTLDLASLVAGTKYRGQFEERMKAVMNELEKNDDIILFIDEIHTIVGAGGATGSLDASNMFKPALARGEIQCIGATTLDEYRQYIEKDGALERRFQKVIVEPTSVEETIEILNNIKDKYEDHHNVEYTAEAIEACVKLTNRYMTDRFLPDKAIDALDEAGSRVHITNIDVPKQILDLERKLEEVREKKNTVVKKQKYEEAAKLRDDEKNLEKELAIAQERWEEESKKHKEIVNEDSVADVVSMMTGVPVNRIAQTESNKLVELPNKIKGKVIGQDDAVAKVVKAIQRNRAGLKDPNKPIGSFIFLGQTGVGKTQLAKVLARELFDNEDTLIRIDMSEYMEKFAVSRLIGAPPGYVGYEEGGQLTEKVRRKPYAVILLDEVEKAHPDVFNMLLQVLDDGYLTDSLGRKIDFRNTIIIMTSNIGARKLKDFGQGIGFGTQSQRAQADDNARGVIQNALKKAFAPEFLNRIDDVIVFNALEREDIHKIIDIELSKLYGRIGGLGYELKLSEKAKDFIAEKGFDKQYGARPLNRAIQKYIEDALAEEIINSKIAEGDKIEMDYKEGEDELVIKVKKGKNTEEESESKK</sequence>
<evidence type="ECO:0000256" key="4">
    <source>
        <dbReference type="ARBA" id="ARBA00022840"/>
    </source>
</evidence>
<dbReference type="GO" id="GO:0005737">
    <property type="term" value="C:cytoplasm"/>
    <property type="evidence" value="ECO:0007669"/>
    <property type="project" value="TreeGrafter"/>
</dbReference>
<dbReference type="Gene3D" id="4.10.860.10">
    <property type="entry name" value="UVR domain"/>
    <property type="match status" value="1"/>
</dbReference>
<dbReference type="GO" id="GO:0005524">
    <property type="term" value="F:ATP binding"/>
    <property type="evidence" value="ECO:0007669"/>
    <property type="project" value="UniProtKB-KW"/>
</dbReference>
<keyword evidence="14" id="KW-1185">Reference proteome</keyword>
<keyword evidence="4 8" id="KW-0067">ATP-binding</keyword>
<accession>A0A9X2CM86</accession>
<feature type="region of interest" description="Disordered" evidence="10">
    <location>
        <begin position="155"/>
        <end position="201"/>
    </location>
</feature>
<feature type="domain" description="UVR" evidence="11">
    <location>
        <begin position="456"/>
        <end position="491"/>
    </location>
</feature>
<reference evidence="13" key="1">
    <citation type="submission" date="2022-01" db="EMBL/GenBank/DDBJ databases">
        <title>Genome sequencing of Zunongwangia sp. M21534 genome.</title>
        <authorList>
            <person name="Chen Y."/>
            <person name="Dong C."/>
            <person name="Shao Z."/>
        </authorList>
    </citation>
    <scope>NUCLEOTIDE SEQUENCE</scope>
    <source>
        <strain evidence="13">MCCC M21534</strain>
    </source>
</reference>
<dbReference type="PROSITE" id="PS00870">
    <property type="entry name" value="CLPAB_1"/>
    <property type="match status" value="1"/>
</dbReference>
<evidence type="ECO:0000313" key="14">
    <source>
        <dbReference type="Proteomes" id="UP001139521"/>
    </source>
</evidence>
<dbReference type="Gene3D" id="1.10.8.60">
    <property type="match status" value="2"/>
</dbReference>
<evidence type="ECO:0000259" key="12">
    <source>
        <dbReference type="PROSITE" id="PS51903"/>
    </source>
</evidence>
<dbReference type="CDD" id="cd00009">
    <property type="entry name" value="AAA"/>
    <property type="match status" value="1"/>
</dbReference>
<comment type="caution">
    <text evidence="13">The sequence shown here is derived from an EMBL/GenBank/DDBJ whole genome shotgun (WGS) entry which is preliminary data.</text>
</comment>
<feature type="coiled-coil region" evidence="9">
    <location>
        <begin position="452"/>
        <end position="505"/>
    </location>
</feature>
<evidence type="ECO:0000256" key="10">
    <source>
        <dbReference type="SAM" id="MobiDB-lite"/>
    </source>
</evidence>
<dbReference type="Gene3D" id="1.10.1780.10">
    <property type="entry name" value="Clp, N-terminal domain"/>
    <property type="match status" value="1"/>
</dbReference>
<evidence type="ECO:0000256" key="9">
    <source>
        <dbReference type="SAM" id="Coils"/>
    </source>
</evidence>
<dbReference type="InterPro" id="IPR041546">
    <property type="entry name" value="ClpA/ClpB_AAA_lid"/>
</dbReference>
<dbReference type="GO" id="GO:0016887">
    <property type="term" value="F:ATP hydrolysis activity"/>
    <property type="evidence" value="ECO:0007669"/>
    <property type="project" value="InterPro"/>
</dbReference>
<dbReference type="GO" id="GO:0006508">
    <property type="term" value="P:proteolysis"/>
    <property type="evidence" value="ECO:0007669"/>
    <property type="project" value="UniProtKB-KW"/>
</dbReference>
<dbReference type="InterPro" id="IPR050130">
    <property type="entry name" value="ClpA_ClpB"/>
</dbReference>
<dbReference type="InterPro" id="IPR001943">
    <property type="entry name" value="UVR_dom"/>
</dbReference>
<dbReference type="PANTHER" id="PTHR11638">
    <property type="entry name" value="ATP-DEPENDENT CLP PROTEASE"/>
    <property type="match status" value="1"/>
</dbReference>
<dbReference type="RefSeq" id="WP_249602032.1">
    <property type="nucleotide sequence ID" value="NZ_JAKHSK010000018.1"/>
</dbReference>
<dbReference type="GO" id="GO:0008233">
    <property type="term" value="F:peptidase activity"/>
    <property type="evidence" value="ECO:0007669"/>
    <property type="project" value="UniProtKB-KW"/>
</dbReference>
<dbReference type="InterPro" id="IPR004176">
    <property type="entry name" value="Clp_R_N"/>
</dbReference>
<keyword evidence="9" id="KW-0175">Coiled coil</keyword>
<evidence type="ECO:0000256" key="5">
    <source>
        <dbReference type="ARBA" id="ARBA00023186"/>
    </source>
</evidence>
<keyword evidence="3 8" id="KW-0547">Nucleotide-binding</keyword>
<dbReference type="InterPro" id="IPR019489">
    <property type="entry name" value="Clp_ATPase_C"/>
</dbReference>
<dbReference type="CDD" id="cd19499">
    <property type="entry name" value="RecA-like_ClpB_Hsp104-like"/>
    <property type="match status" value="1"/>
</dbReference>
<evidence type="ECO:0000313" key="13">
    <source>
        <dbReference type="EMBL" id="MCL6219255.1"/>
    </source>
</evidence>
<dbReference type="AlphaFoldDB" id="A0A9X2CM86"/>
<dbReference type="InterPro" id="IPR001270">
    <property type="entry name" value="ClpA/B"/>
</dbReference>
<dbReference type="Pfam" id="PF17871">
    <property type="entry name" value="AAA_lid_9"/>
    <property type="match status" value="1"/>
</dbReference>
<dbReference type="SUPFAM" id="SSF52540">
    <property type="entry name" value="P-loop containing nucleoside triphosphate hydrolases"/>
    <property type="match status" value="2"/>
</dbReference>
<organism evidence="13 14">
    <name type="scientific">Zunongwangia pacifica</name>
    <dbReference type="NCBI Taxonomy" id="2911062"/>
    <lineage>
        <taxon>Bacteria</taxon>
        <taxon>Pseudomonadati</taxon>
        <taxon>Bacteroidota</taxon>
        <taxon>Flavobacteriia</taxon>
        <taxon>Flavobacteriales</taxon>
        <taxon>Flavobacteriaceae</taxon>
        <taxon>Zunongwangia</taxon>
    </lineage>
</organism>
<dbReference type="PROSITE" id="PS51903">
    <property type="entry name" value="CLP_R"/>
    <property type="match status" value="1"/>
</dbReference>
<dbReference type="InterPro" id="IPR018368">
    <property type="entry name" value="ClpA/B_CS1"/>
</dbReference>
<dbReference type="PRINTS" id="PR00300">
    <property type="entry name" value="CLPPROTEASEA"/>
</dbReference>
<dbReference type="PROSITE" id="PS50151">
    <property type="entry name" value="UVR"/>
    <property type="match status" value="1"/>
</dbReference>
<dbReference type="Pfam" id="PF02861">
    <property type="entry name" value="Clp_N"/>
    <property type="match status" value="1"/>
</dbReference>
<dbReference type="InterPro" id="IPR028299">
    <property type="entry name" value="ClpA/B_CS2"/>
</dbReference>
<evidence type="ECO:0000256" key="8">
    <source>
        <dbReference type="RuleBase" id="RU004432"/>
    </source>
</evidence>
<evidence type="ECO:0000256" key="3">
    <source>
        <dbReference type="ARBA" id="ARBA00022741"/>
    </source>
</evidence>
<dbReference type="InterPro" id="IPR003593">
    <property type="entry name" value="AAA+_ATPase"/>
</dbReference>
<keyword evidence="5 8" id="KW-0143">Chaperone</keyword>
<dbReference type="SMART" id="SM00382">
    <property type="entry name" value="AAA"/>
    <property type="match status" value="2"/>
</dbReference>
<dbReference type="Gene3D" id="3.40.50.300">
    <property type="entry name" value="P-loop containing nucleotide triphosphate hydrolases"/>
    <property type="match status" value="2"/>
</dbReference>
<dbReference type="EMBL" id="JAKHSK010000018">
    <property type="protein sequence ID" value="MCL6219255.1"/>
    <property type="molecule type" value="Genomic_DNA"/>
</dbReference>
<dbReference type="PANTHER" id="PTHR11638:SF18">
    <property type="entry name" value="HEAT SHOCK PROTEIN 104"/>
    <property type="match status" value="1"/>
</dbReference>
<dbReference type="FunFam" id="3.40.50.300:FF:000010">
    <property type="entry name" value="Chaperone clpB 1, putative"/>
    <property type="match status" value="1"/>
</dbReference>
<dbReference type="InterPro" id="IPR027417">
    <property type="entry name" value="P-loop_NTPase"/>
</dbReference>
<evidence type="ECO:0000256" key="2">
    <source>
        <dbReference type="ARBA" id="ARBA00022737"/>
    </source>
</evidence>
<dbReference type="SUPFAM" id="SSF81923">
    <property type="entry name" value="Double Clp-N motif"/>
    <property type="match status" value="1"/>
</dbReference>
<dbReference type="Pfam" id="PF07724">
    <property type="entry name" value="AAA_2"/>
    <property type="match status" value="1"/>
</dbReference>
<evidence type="ECO:0000256" key="6">
    <source>
        <dbReference type="ARBA" id="ARBA00026057"/>
    </source>
</evidence>
<keyword evidence="13" id="KW-0645">Protease</keyword>
<dbReference type="Pfam" id="PF10431">
    <property type="entry name" value="ClpB_D2-small"/>
    <property type="match status" value="1"/>
</dbReference>
<comment type="similarity">
    <text evidence="1 8">Belongs to the ClpA/ClpB family.</text>
</comment>
<dbReference type="PROSITE" id="PS00871">
    <property type="entry name" value="CLPAB_2"/>
    <property type="match status" value="1"/>
</dbReference>
<comment type="subunit">
    <text evidence="6">Homohexamer. The oligomerization is ATP-dependent.</text>
</comment>
<keyword evidence="13" id="KW-0378">Hydrolase</keyword>
<feature type="domain" description="Clp R" evidence="12">
    <location>
        <begin position="1"/>
        <end position="149"/>
    </location>
</feature>
<dbReference type="Proteomes" id="UP001139521">
    <property type="component" value="Unassembled WGS sequence"/>
</dbReference>
<evidence type="ECO:0000256" key="7">
    <source>
        <dbReference type="PROSITE-ProRule" id="PRU01251"/>
    </source>
</evidence>
<evidence type="ECO:0000256" key="1">
    <source>
        <dbReference type="ARBA" id="ARBA00008675"/>
    </source>
</evidence>
<dbReference type="InterPro" id="IPR003959">
    <property type="entry name" value="ATPase_AAA_core"/>
</dbReference>
<proteinExistence type="inferred from homology"/>
<keyword evidence="2 7" id="KW-0677">Repeat</keyword>
<dbReference type="GO" id="GO:0034605">
    <property type="term" value="P:cellular response to heat"/>
    <property type="evidence" value="ECO:0007669"/>
    <property type="project" value="TreeGrafter"/>
</dbReference>
<protein>
    <submittedName>
        <fullName evidence="13">ATP-dependent Clp protease ATP-binding subunit</fullName>
    </submittedName>
</protein>